<proteinExistence type="predicted"/>
<name>A0A1S2M1F0_9BACI</name>
<evidence type="ECO:0000313" key="2">
    <source>
        <dbReference type="Proteomes" id="UP000180057"/>
    </source>
</evidence>
<dbReference type="RefSeq" id="WP_071390757.1">
    <property type="nucleotide sequence ID" value="NZ_MLQS01000030.1"/>
</dbReference>
<keyword evidence="2" id="KW-1185">Reference proteome</keyword>
<dbReference type="STRING" id="472963.BKP45_19030"/>
<dbReference type="EMBL" id="MLQS01000030">
    <property type="protein sequence ID" value="OIJ18539.1"/>
    <property type="molecule type" value="Genomic_DNA"/>
</dbReference>
<dbReference type="PANTHER" id="PTHR41244">
    <property type="entry name" value="RHAMNAN SYNTHESIS F"/>
    <property type="match status" value="1"/>
</dbReference>
<dbReference type="OrthoDB" id="9816424at2"/>
<sequence>MKLIAYYLPQFHRIPENDRWWGEGFTEWTNTNKAKPLFTGHYQPRIPYQENYYDLTDPQIREWQAKLAKTYGIYGFCYYHYWFKGKKLLEKPFEQVLYSKKPDFPFCLSWANEPWSRRWNGANNDVLMPQDYGEKKDWDEHFNYLLTAFKDRRYIKINGKPLFIIYRPLSIPQCSKMLRYWQLLARKNGFNGIFFVETLNGFHPLKHIDGFDASIEFEPHYTNAHKRYINPRLKNIGKDKGLCVLSYDKIWRSILRRTSIRPKKKIFPGAFVDWDNTARRGKEALIFYGSTPQKFTSYLTIQIQNAKKFYNSEFLFINAWNEWAEGAYLEPDQKFHYQYLEGVKQALKNNGYF</sequence>
<dbReference type="PANTHER" id="PTHR41244:SF1">
    <property type="entry name" value="GLYCOSYLTRANSFERASE"/>
    <property type="match status" value="1"/>
</dbReference>
<reference evidence="1 2" key="1">
    <citation type="submission" date="2016-10" db="EMBL/GenBank/DDBJ databases">
        <title>Draft genome sequences of four alkaliphilic bacteria belonging to the Anaerobacillus genus.</title>
        <authorList>
            <person name="Bassil N.M."/>
            <person name="Lloyd J.R."/>
        </authorList>
    </citation>
    <scope>NUCLEOTIDE SEQUENCE [LARGE SCALE GENOMIC DNA]</scope>
    <source>
        <strain evidence="1 2">DSM 22531</strain>
    </source>
</reference>
<accession>A0A1S2M1F0</accession>
<dbReference type="Proteomes" id="UP000180057">
    <property type="component" value="Unassembled WGS sequence"/>
</dbReference>
<gene>
    <name evidence="1" type="ORF">BKP45_19030</name>
</gene>
<keyword evidence="1" id="KW-0808">Transferase</keyword>
<protein>
    <submittedName>
        <fullName evidence="1">Glycosyl transferase</fullName>
    </submittedName>
</protein>
<dbReference type="CDD" id="cd11579">
    <property type="entry name" value="Glyco_tran_WbsX"/>
    <property type="match status" value="1"/>
</dbReference>
<comment type="caution">
    <text evidence="1">The sequence shown here is derived from an EMBL/GenBank/DDBJ whole genome shotgun (WGS) entry which is preliminary data.</text>
</comment>
<organism evidence="1 2">
    <name type="scientific">Anaerobacillus alkalidiazotrophicus</name>
    <dbReference type="NCBI Taxonomy" id="472963"/>
    <lineage>
        <taxon>Bacteria</taxon>
        <taxon>Bacillati</taxon>
        <taxon>Bacillota</taxon>
        <taxon>Bacilli</taxon>
        <taxon>Bacillales</taxon>
        <taxon>Bacillaceae</taxon>
        <taxon>Anaerobacillus</taxon>
    </lineage>
</organism>
<dbReference type="GO" id="GO:0016740">
    <property type="term" value="F:transferase activity"/>
    <property type="evidence" value="ECO:0007669"/>
    <property type="project" value="UniProtKB-KW"/>
</dbReference>
<dbReference type="Pfam" id="PF14307">
    <property type="entry name" value="Glyco_tran_WbsX"/>
    <property type="match status" value="1"/>
</dbReference>
<dbReference type="Gene3D" id="3.20.20.80">
    <property type="entry name" value="Glycosidases"/>
    <property type="match status" value="1"/>
</dbReference>
<dbReference type="InterPro" id="IPR032719">
    <property type="entry name" value="WbsX"/>
</dbReference>
<evidence type="ECO:0000313" key="1">
    <source>
        <dbReference type="EMBL" id="OIJ18539.1"/>
    </source>
</evidence>
<dbReference type="AlphaFoldDB" id="A0A1S2M1F0"/>